<evidence type="ECO:0000313" key="4">
    <source>
        <dbReference type="EMBL" id="MCG4961391.1"/>
    </source>
</evidence>
<dbReference type="Pfam" id="PF16344">
    <property type="entry name" value="FecR_C"/>
    <property type="match status" value="1"/>
</dbReference>
<dbReference type="Proteomes" id="UP000283426">
    <property type="component" value="Unassembled WGS sequence"/>
</dbReference>
<dbReference type="Gene3D" id="2.60.120.1440">
    <property type="match status" value="1"/>
</dbReference>
<dbReference type="Gene3D" id="3.55.50.30">
    <property type="match status" value="1"/>
</dbReference>
<dbReference type="AlphaFoldDB" id="A0A3D4ZDZ7"/>
<protein>
    <submittedName>
        <fullName evidence="4">DUF4974 domain-containing protein</fullName>
    </submittedName>
    <submittedName>
        <fullName evidence="7">FecR family protein</fullName>
    </submittedName>
</protein>
<evidence type="ECO:0000313" key="8">
    <source>
        <dbReference type="Proteomes" id="UP000283426"/>
    </source>
</evidence>
<dbReference type="EMBL" id="JAKNDN010000035">
    <property type="protein sequence ID" value="MCG4961391.1"/>
    <property type="molecule type" value="Genomic_DNA"/>
</dbReference>
<keyword evidence="1" id="KW-0812">Transmembrane</keyword>
<evidence type="ECO:0000313" key="7">
    <source>
        <dbReference type="EMBL" id="RGY04287.1"/>
    </source>
</evidence>
<feature type="transmembrane region" description="Helical" evidence="1">
    <location>
        <begin position="81"/>
        <end position="103"/>
    </location>
</feature>
<keyword evidence="1" id="KW-0472">Membrane</keyword>
<dbReference type="Pfam" id="PF04773">
    <property type="entry name" value="FecR"/>
    <property type="match status" value="1"/>
</dbReference>
<dbReference type="Proteomes" id="UP000284434">
    <property type="component" value="Unassembled WGS sequence"/>
</dbReference>
<proteinExistence type="predicted"/>
<dbReference type="InterPro" id="IPR012373">
    <property type="entry name" value="Ferrdict_sens_TM"/>
</dbReference>
<dbReference type="EMBL" id="QRYW01000060">
    <property type="protein sequence ID" value="RGV18196.1"/>
    <property type="molecule type" value="Genomic_DNA"/>
</dbReference>
<dbReference type="InterPro" id="IPR032508">
    <property type="entry name" value="FecR_C"/>
</dbReference>
<keyword evidence="1" id="KW-1133">Transmembrane helix</keyword>
<evidence type="ECO:0000259" key="3">
    <source>
        <dbReference type="Pfam" id="PF16344"/>
    </source>
</evidence>
<dbReference type="GeneID" id="61273349"/>
<dbReference type="RefSeq" id="WP_013610449.1">
    <property type="nucleotide sequence ID" value="NZ_JABWDG010000063.1"/>
</dbReference>
<dbReference type="FunFam" id="2.60.120.1440:FF:000001">
    <property type="entry name" value="Putative anti-sigma factor"/>
    <property type="match status" value="1"/>
</dbReference>
<accession>A0A3D4ZDZ7</accession>
<dbReference type="Proteomes" id="UP001212263">
    <property type="component" value="Unassembled WGS sequence"/>
</dbReference>
<dbReference type="PANTHER" id="PTHR30273:SF2">
    <property type="entry name" value="PROTEIN FECR"/>
    <property type="match status" value="1"/>
</dbReference>
<organism evidence="7 9">
    <name type="scientific">Odoribacter splanchnicus</name>
    <dbReference type="NCBI Taxonomy" id="28118"/>
    <lineage>
        <taxon>Bacteria</taxon>
        <taxon>Pseudomonadati</taxon>
        <taxon>Bacteroidota</taxon>
        <taxon>Bacteroidia</taxon>
        <taxon>Bacteroidales</taxon>
        <taxon>Odoribacteraceae</taxon>
        <taxon>Odoribacter</taxon>
    </lineage>
</organism>
<feature type="domain" description="FecR protein" evidence="2">
    <location>
        <begin position="176"/>
        <end position="271"/>
    </location>
</feature>
<evidence type="ECO:0000313" key="6">
    <source>
        <dbReference type="EMBL" id="RGV18196.1"/>
    </source>
</evidence>
<dbReference type="EMBL" id="JAQMRD010000008">
    <property type="protein sequence ID" value="MDB9223007.1"/>
    <property type="molecule type" value="Genomic_DNA"/>
</dbReference>
<dbReference type="PIRSF" id="PIRSF018266">
    <property type="entry name" value="FecR"/>
    <property type="match status" value="1"/>
</dbReference>
<comment type="caution">
    <text evidence="7">The sequence shown here is derived from an EMBL/GenBank/DDBJ whole genome shotgun (WGS) entry which is preliminary data.</text>
</comment>
<dbReference type="GO" id="GO:0016989">
    <property type="term" value="F:sigma factor antagonist activity"/>
    <property type="evidence" value="ECO:0007669"/>
    <property type="project" value="TreeGrafter"/>
</dbReference>
<dbReference type="Proteomes" id="UP001199750">
    <property type="component" value="Unassembled WGS sequence"/>
</dbReference>
<evidence type="ECO:0000313" key="9">
    <source>
        <dbReference type="Proteomes" id="UP000284434"/>
    </source>
</evidence>
<reference evidence="8 9" key="1">
    <citation type="submission" date="2018-08" db="EMBL/GenBank/DDBJ databases">
        <title>A genome reference for cultivated species of the human gut microbiota.</title>
        <authorList>
            <person name="Zou Y."/>
            <person name="Xue W."/>
            <person name="Luo G."/>
        </authorList>
    </citation>
    <scope>NUCLEOTIDE SEQUENCE [LARGE SCALE GENOMIC DNA]</scope>
    <source>
        <strain evidence="6 8">AF14-6AC</strain>
        <strain evidence="7 9">OF03-11</strain>
    </source>
</reference>
<reference evidence="5" key="3">
    <citation type="submission" date="2023-01" db="EMBL/GenBank/DDBJ databases">
        <title>Human gut microbiome strain richness.</title>
        <authorList>
            <person name="Chen-Liaw A."/>
        </authorList>
    </citation>
    <scope>NUCLEOTIDE SEQUENCE</scope>
    <source>
        <strain evidence="5">RTP21484st1_B7_RTP21484_190118</strain>
    </source>
</reference>
<dbReference type="PANTHER" id="PTHR30273">
    <property type="entry name" value="PERIPLASMIC SIGNAL SENSOR AND SIGMA FACTOR ACTIVATOR FECR-RELATED"/>
    <property type="match status" value="1"/>
</dbReference>
<evidence type="ECO:0000313" key="5">
    <source>
        <dbReference type="EMBL" id="MDB9223007.1"/>
    </source>
</evidence>
<evidence type="ECO:0000256" key="1">
    <source>
        <dbReference type="SAM" id="Phobius"/>
    </source>
</evidence>
<gene>
    <name evidence="6" type="ORF">DWW24_20170</name>
    <name evidence="7" type="ORF">DXA53_16355</name>
    <name evidence="4" type="ORF">L0P03_16280</name>
    <name evidence="5" type="ORF">PN645_08310</name>
</gene>
<dbReference type="OMA" id="FNINTYQ"/>
<feature type="domain" description="Protein FecR C-terminal" evidence="3">
    <location>
        <begin position="312"/>
        <end position="380"/>
    </location>
</feature>
<name>A0A3D4ZDZ7_9BACT</name>
<evidence type="ECO:0000259" key="2">
    <source>
        <dbReference type="Pfam" id="PF04773"/>
    </source>
</evidence>
<dbReference type="EMBL" id="QSCO01000026">
    <property type="protein sequence ID" value="RGY04287.1"/>
    <property type="molecule type" value="Genomic_DNA"/>
</dbReference>
<reference evidence="4" key="2">
    <citation type="submission" date="2022-01" db="EMBL/GenBank/DDBJ databases">
        <title>Collection of gut derived symbiotic bacterial strains cultured from healthy donors.</title>
        <authorList>
            <person name="Lin H."/>
            <person name="Kohout C."/>
            <person name="Waligurski E."/>
            <person name="Pamer E.G."/>
        </authorList>
    </citation>
    <scope>NUCLEOTIDE SEQUENCE</scope>
    <source>
        <strain evidence="4">DFI.1.149</strain>
    </source>
</reference>
<dbReference type="InterPro" id="IPR006860">
    <property type="entry name" value="FecR"/>
</dbReference>
<sequence length="382" mass="43463">MQELEKRYEIARLIACELIGVLSGREAEDLEVWKNSSEKHAREYMEIRERLLRDIDYPDYLELKQEWEGFEQKLFRKKRVFNWWVTVAAACVVICLGITFLWMREPVAEPVVAGTSGGTKGFRATLILGNGEQVSIGDSSSQTIAVAGGTTIVTTGKMVKYDAGKEDREEKAEWNTIVVPRGGEYELVLADGTRVWLNSESRLTYPVRFTGELREVKMEGEICFDVARKEEQPFVVRTADLAVKVLGTLFNMEAYPEDSRVTTTLVRGKVEVAVGDKTQVLQPDQQLAVEAGRFTLKQVVAEDYIGWTNGLFHFTEASLEEIMTKLARWYDVEFFFAKPDLKEAHFSLDIQRYENIATILSKLEKTGRARFRVSGKTVVIEQ</sequence>